<feature type="domain" description="Transcription factor Iwr1" evidence="11">
    <location>
        <begin position="208"/>
        <end position="272"/>
    </location>
</feature>
<keyword evidence="13" id="KW-1185">Reference proteome</keyword>
<dbReference type="PANTHER" id="PTHR31196:SF2">
    <property type="entry name" value="RNA POLYMERASE II NUCLEAR LOCALIZATION PROTEIN SLC7A6OS-RELATED"/>
    <property type="match status" value="1"/>
</dbReference>
<evidence type="ECO:0000256" key="7">
    <source>
        <dbReference type="ARBA" id="ARBA00022490"/>
    </source>
</evidence>
<evidence type="ECO:0000256" key="8">
    <source>
        <dbReference type="ARBA" id="ARBA00022927"/>
    </source>
</evidence>
<name>A0AAU9FD74_DROMD</name>
<dbReference type="PANTHER" id="PTHR31196">
    <property type="entry name" value="RNA POLYMERASE II NUCLEAR LOCALIZATION PROTEIN SLC7A6OS-RELATED"/>
    <property type="match status" value="1"/>
</dbReference>
<feature type="compositionally biased region" description="Acidic residues" evidence="10">
    <location>
        <begin position="250"/>
        <end position="259"/>
    </location>
</feature>
<dbReference type="GO" id="GO:0032502">
    <property type="term" value="P:developmental process"/>
    <property type="evidence" value="ECO:0007669"/>
    <property type="project" value="TreeGrafter"/>
</dbReference>
<feature type="region of interest" description="Disordered" evidence="10">
    <location>
        <begin position="250"/>
        <end position="269"/>
    </location>
</feature>
<dbReference type="EMBL" id="AP029264">
    <property type="protein sequence ID" value="BFF93610.1"/>
    <property type="molecule type" value="Genomic_DNA"/>
</dbReference>
<dbReference type="AlphaFoldDB" id="A0AAU9FD74"/>
<evidence type="ECO:0000256" key="4">
    <source>
        <dbReference type="ARBA" id="ARBA00010218"/>
    </source>
</evidence>
<keyword evidence="8" id="KW-0653">Protein transport</keyword>
<keyword evidence="9" id="KW-0539">Nucleus</keyword>
<feature type="compositionally biased region" description="Acidic residues" evidence="10">
    <location>
        <begin position="372"/>
        <end position="382"/>
    </location>
</feature>
<proteinExistence type="inferred from homology"/>
<evidence type="ECO:0000313" key="12">
    <source>
        <dbReference type="EMBL" id="BFF93610.1"/>
    </source>
</evidence>
<gene>
    <name evidence="12" type="ORF">DMAD_11433</name>
</gene>
<evidence type="ECO:0000256" key="10">
    <source>
        <dbReference type="SAM" id="MobiDB-lite"/>
    </source>
</evidence>
<evidence type="ECO:0000256" key="6">
    <source>
        <dbReference type="ARBA" id="ARBA00022448"/>
    </source>
</evidence>
<keyword evidence="6" id="KW-0813">Transport</keyword>
<comment type="function">
    <text evidence="1">Directs RNA polymerase II nuclear import.</text>
</comment>
<dbReference type="Proteomes" id="UP001500889">
    <property type="component" value="Chromosome U"/>
</dbReference>
<organism evidence="12 13">
    <name type="scientific">Drosophila madeirensis</name>
    <name type="common">Fruit fly</name>
    <dbReference type="NCBI Taxonomy" id="30013"/>
    <lineage>
        <taxon>Eukaryota</taxon>
        <taxon>Metazoa</taxon>
        <taxon>Ecdysozoa</taxon>
        <taxon>Arthropoda</taxon>
        <taxon>Hexapoda</taxon>
        <taxon>Insecta</taxon>
        <taxon>Pterygota</taxon>
        <taxon>Neoptera</taxon>
        <taxon>Endopterygota</taxon>
        <taxon>Diptera</taxon>
        <taxon>Brachycera</taxon>
        <taxon>Muscomorpha</taxon>
        <taxon>Ephydroidea</taxon>
        <taxon>Drosophilidae</taxon>
        <taxon>Drosophila</taxon>
        <taxon>Sophophora</taxon>
    </lineage>
</organism>
<dbReference type="InterPro" id="IPR040218">
    <property type="entry name" value="SLC7A6OS"/>
</dbReference>
<dbReference type="Pfam" id="PF08574">
    <property type="entry name" value="Iwr1"/>
    <property type="match status" value="1"/>
</dbReference>
<evidence type="ECO:0000256" key="2">
    <source>
        <dbReference type="ARBA" id="ARBA00004123"/>
    </source>
</evidence>
<evidence type="ECO:0000313" key="13">
    <source>
        <dbReference type="Proteomes" id="UP001500889"/>
    </source>
</evidence>
<evidence type="ECO:0000256" key="3">
    <source>
        <dbReference type="ARBA" id="ARBA00004496"/>
    </source>
</evidence>
<dbReference type="GO" id="GO:0015031">
    <property type="term" value="P:protein transport"/>
    <property type="evidence" value="ECO:0007669"/>
    <property type="project" value="UniProtKB-KW"/>
</dbReference>
<feature type="region of interest" description="Disordered" evidence="10">
    <location>
        <begin position="354"/>
        <end position="390"/>
    </location>
</feature>
<evidence type="ECO:0000259" key="11">
    <source>
        <dbReference type="Pfam" id="PF08574"/>
    </source>
</evidence>
<keyword evidence="7" id="KW-0963">Cytoplasm</keyword>
<protein>
    <recommendedName>
        <fullName evidence="5">Probable RNA polymerase II nuclear localization protein SLC7A6OS</fullName>
    </recommendedName>
</protein>
<evidence type="ECO:0000256" key="5">
    <source>
        <dbReference type="ARBA" id="ARBA00017036"/>
    </source>
</evidence>
<reference evidence="12 13" key="1">
    <citation type="submission" date="2024-02" db="EMBL/GenBank/DDBJ databases">
        <title>A chromosome-level genome assembly of Drosophila madeirensis, a fruit fly species endemic to Madeira island.</title>
        <authorList>
            <person name="Tomihara K."/>
            <person name="Llopart A."/>
            <person name="Yamamoto D."/>
        </authorList>
    </citation>
    <scope>NUCLEOTIDE SEQUENCE [LARGE SCALE GENOMIC DNA]</scope>
    <source>
        <strain evidence="12 13">RF1</strain>
    </source>
</reference>
<accession>A0AAU9FD74</accession>
<dbReference type="GO" id="GO:0005737">
    <property type="term" value="C:cytoplasm"/>
    <property type="evidence" value="ECO:0007669"/>
    <property type="project" value="UniProtKB-SubCell"/>
</dbReference>
<evidence type="ECO:0000256" key="9">
    <source>
        <dbReference type="ARBA" id="ARBA00023242"/>
    </source>
</evidence>
<dbReference type="InterPro" id="IPR013883">
    <property type="entry name" value="TF_Iwr1_dom"/>
</dbReference>
<evidence type="ECO:0000256" key="1">
    <source>
        <dbReference type="ARBA" id="ARBA00003202"/>
    </source>
</evidence>
<comment type="subcellular location">
    <subcellularLocation>
        <location evidence="3">Cytoplasm</location>
    </subcellularLocation>
    <subcellularLocation>
        <location evidence="2">Nucleus</location>
    </subcellularLocation>
</comment>
<feature type="region of interest" description="Disordered" evidence="10">
    <location>
        <begin position="291"/>
        <end position="315"/>
    </location>
</feature>
<dbReference type="GO" id="GO:0005634">
    <property type="term" value="C:nucleus"/>
    <property type="evidence" value="ECO:0007669"/>
    <property type="project" value="UniProtKB-SubCell"/>
</dbReference>
<comment type="similarity">
    <text evidence="4">Belongs to the IWR1/SLC7A6OS family.</text>
</comment>
<sequence>MPAVVRIKRRIDEEPHTAFVLNGKRRRLHNDENSLGTAQVPLGVADDTDAADKDELTTVLKFAGTLAKQDDSATKQFAAARLNKATAKELVQQKSNDAAIASALRRDRQRLAAQQTTREQRFRVVNCLRTTLEDINESEGAAGGGGGSSNTDDAAAQITILDIESQQQQRAGGTTAGQLAADEQLQPGGGVPQQQQDQQQPADSDIGYVYDLYVPENEMQAAYVDMMDDNYLSFIPMGEIVLEDCYNDAEEEYDSEDSNQENYYANDYPDDEEAAMGSDEDLAREMNKFVFDDDEDDEDGNVSSSDSEGFNTYHDPYVHSIDTSHDSFTDDVDFCNTDRERGSAYERYKRRILRELDQDLNPQPVQLKPDDLESDEDDEAEDSFASADDK</sequence>